<feature type="domain" description="Reverse transcriptase" evidence="2">
    <location>
        <begin position="258"/>
        <end position="377"/>
    </location>
</feature>
<evidence type="ECO:0000259" key="2">
    <source>
        <dbReference type="Pfam" id="PF00078"/>
    </source>
</evidence>
<dbReference type="InterPro" id="IPR000477">
    <property type="entry name" value="RT_dom"/>
</dbReference>
<dbReference type="EMBL" id="JACAZI010000008">
    <property type="protein sequence ID" value="KAF7354499.1"/>
    <property type="molecule type" value="Genomic_DNA"/>
</dbReference>
<comment type="caution">
    <text evidence="3">The sequence shown here is derived from an EMBL/GenBank/DDBJ whole genome shotgun (WGS) entry which is preliminary data.</text>
</comment>
<gene>
    <name evidence="3" type="ORF">MVEN_01139200</name>
</gene>
<reference evidence="3" key="1">
    <citation type="submission" date="2020-05" db="EMBL/GenBank/DDBJ databases">
        <title>Mycena genomes resolve the evolution of fungal bioluminescence.</title>
        <authorList>
            <person name="Tsai I.J."/>
        </authorList>
    </citation>
    <scope>NUCLEOTIDE SEQUENCE</scope>
    <source>
        <strain evidence="3">CCC161011</strain>
    </source>
</reference>
<keyword evidence="4" id="KW-1185">Reference proteome</keyword>
<feature type="region of interest" description="Disordered" evidence="1">
    <location>
        <begin position="107"/>
        <end position="129"/>
    </location>
</feature>
<evidence type="ECO:0000256" key="1">
    <source>
        <dbReference type="SAM" id="MobiDB-lite"/>
    </source>
</evidence>
<dbReference type="Pfam" id="PF00078">
    <property type="entry name" value="RVT_1"/>
    <property type="match status" value="1"/>
</dbReference>
<accession>A0A8H6Y9Y4</accession>
<evidence type="ECO:0000313" key="3">
    <source>
        <dbReference type="EMBL" id="KAF7354499.1"/>
    </source>
</evidence>
<keyword evidence="3" id="KW-0695">RNA-directed DNA polymerase</keyword>
<organism evidence="3 4">
    <name type="scientific">Mycena venus</name>
    <dbReference type="NCBI Taxonomy" id="2733690"/>
    <lineage>
        <taxon>Eukaryota</taxon>
        <taxon>Fungi</taxon>
        <taxon>Dikarya</taxon>
        <taxon>Basidiomycota</taxon>
        <taxon>Agaricomycotina</taxon>
        <taxon>Agaricomycetes</taxon>
        <taxon>Agaricomycetidae</taxon>
        <taxon>Agaricales</taxon>
        <taxon>Marasmiineae</taxon>
        <taxon>Mycenaceae</taxon>
        <taxon>Mycena</taxon>
    </lineage>
</organism>
<keyword evidence="3" id="KW-0548">Nucleotidyltransferase</keyword>
<evidence type="ECO:0000313" key="4">
    <source>
        <dbReference type="Proteomes" id="UP000620124"/>
    </source>
</evidence>
<sequence length="442" mass="49404">MRSLRCRFHRVRTVTARSEWLEARRALYRAISQAKFEVWSTFVKELERVDVYKALNRLKERRSAVFPSICDPRSGDIALSHDERGHVLGRAWFGDEAIELETHQPQSMLSPDVTPEPCVDQAGSGDRAMRGGVRLGVPPLSGLPPSADRQDHMPAPIYTSEPLLFDSDPVSIANTIPITAERPLVPPTDAEIDRVIMTSPPWKAPDRYGIQMGHIQRGYPILCTWIRSIFKASVLLGGKPTPFKANVATPVHKAGKKDKTSPKSWRPVENYEHILAKPLESLVANRLTFDAESLGFLEDAQHGGRPGRSTLQAVDGYIHRVKEQLDKGNTVSTLFYDLKGAFNRISHRVVIEEMASLGFSRPLIRWVASFLHHHLVTCALGPLRAHGDTSSFVPLRGINFSCCTNLATEPKNDEAMCFLYLALSANNFLLHKLKQPFTPPPK</sequence>
<dbReference type="GO" id="GO:0003964">
    <property type="term" value="F:RNA-directed DNA polymerase activity"/>
    <property type="evidence" value="ECO:0007669"/>
    <property type="project" value="UniProtKB-KW"/>
</dbReference>
<keyword evidence="3" id="KW-0808">Transferase</keyword>
<dbReference type="Proteomes" id="UP000620124">
    <property type="component" value="Unassembled WGS sequence"/>
</dbReference>
<name>A0A8H6Y9Y4_9AGAR</name>
<dbReference type="PANTHER" id="PTHR33481:SF1">
    <property type="entry name" value="ENDONUCLEASE_EXONUCLEASE_PHOSPHATASE DOMAIN-CONTAINING PROTEIN-RELATED"/>
    <property type="match status" value="1"/>
</dbReference>
<dbReference type="PANTHER" id="PTHR33481">
    <property type="entry name" value="REVERSE TRANSCRIPTASE"/>
    <property type="match status" value="1"/>
</dbReference>
<protein>
    <submittedName>
        <fullName evidence="3">Reverse transcriptase</fullName>
    </submittedName>
</protein>
<proteinExistence type="predicted"/>
<dbReference type="OrthoDB" id="3059164at2759"/>
<dbReference type="AlphaFoldDB" id="A0A8H6Y9Y4"/>